<dbReference type="Proteomes" id="UP001321453">
    <property type="component" value="Unassembled WGS sequence"/>
</dbReference>
<comment type="similarity">
    <text evidence="2">Belongs to the UPF0053 family.</text>
</comment>
<evidence type="ECO:0000256" key="9">
    <source>
        <dbReference type="PROSITE-ProRule" id="PRU00703"/>
    </source>
</evidence>
<feature type="domain" description="CBS" evidence="12">
    <location>
        <begin position="272"/>
        <end position="329"/>
    </location>
</feature>
<dbReference type="InterPro" id="IPR002550">
    <property type="entry name" value="CNNM"/>
</dbReference>
<name>A0ABT7S942_9CELL</name>
<dbReference type="PROSITE" id="PS51371">
    <property type="entry name" value="CBS"/>
    <property type="match status" value="2"/>
</dbReference>
<dbReference type="InterPro" id="IPR005170">
    <property type="entry name" value="Transptr-assoc_dom"/>
</dbReference>
<dbReference type="PANTHER" id="PTHR22777:SF32">
    <property type="entry name" value="UPF0053 INNER MEMBRANE PROTEIN YFJD"/>
    <property type="match status" value="1"/>
</dbReference>
<keyword evidence="6 11" id="KW-1133">Transmembrane helix</keyword>
<feature type="transmembrane region" description="Helical" evidence="11">
    <location>
        <begin position="90"/>
        <end position="111"/>
    </location>
</feature>
<proteinExistence type="inferred from homology"/>
<dbReference type="SMART" id="SM00116">
    <property type="entry name" value="CBS"/>
    <property type="match status" value="2"/>
</dbReference>
<evidence type="ECO:0000256" key="10">
    <source>
        <dbReference type="SAM" id="MobiDB-lite"/>
    </source>
</evidence>
<feature type="transmembrane region" description="Helical" evidence="11">
    <location>
        <begin position="6"/>
        <end position="25"/>
    </location>
</feature>
<dbReference type="SUPFAM" id="SSF56176">
    <property type="entry name" value="FAD-binding/transporter-associated domain-like"/>
    <property type="match status" value="1"/>
</dbReference>
<dbReference type="Pfam" id="PF00571">
    <property type="entry name" value="CBS"/>
    <property type="match status" value="2"/>
</dbReference>
<evidence type="ECO:0000256" key="8">
    <source>
        <dbReference type="ARBA" id="ARBA00023136"/>
    </source>
</evidence>
<keyword evidence="7 9" id="KW-0129">CBS domain</keyword>
<evidence type="ECO:0000256" key="5">
    <source>
        <dbReference type="ARBA" id="ARBA00022737"/>
    </source>
</evidence>
<dbReference type="SUPFAM" id="SSF54631">
    <property type="entry name" value="CBS-domain pair"/>
    <property type="match status" value="1"/>
</dbReference>
<accession>A0ABT7S942</accession>
<feature type="transmembrane region" description="Helical" evidence="11">
    <location>
        <begin position="123"/>
        <end position="145"/>
    </location>
</feature>
<sequence length="440" mass="46669">MTDVPVALLVVVSLAGILAAAALSAGEVAVMRVSRAAVTELISERHPSSDRVRRLVEHPARVASAAAFVRLLAEMVATVGITLVVSAGSLPWWAVGLVAVAVCALVAFLLVRVSPRTIGRRHPLATLTLLSGPLLAVTAVAGGLAGSTPSARGAVDDEEDQLRDMVQRVSESEAIEDDEREMFRSVLGLGDTLTREVMVPRTDMVTAHADSPVHKALTLLLRSGFSRVPVTGDDVDDMRGVLYLKDIVRRVPFAPGQRDESDDVLDAPVSSLVRPAIFVPESKPVDDLLRELQAGASHIALVVDEYGGIAGLVTIEDALEEIVGELTDEHDQSALAVEEVAEGVYRVPARMGHDELGELFGLEVDDEDVDSAGGLLAKALGKVPLPGSAGDIHGLHLVAERVEGRRRRLATVLVSEIERRESDDDAGEDAHDPQNHGATP</sequence>
<keyword evidence="8 11" id="KW-0472">Membrane</keyword>
<dbReference type="CDD" id="cd04590">
    <property type="entry name" value="CBS_pair_CorC_HlyC_assoc"/>
    <property type="match status" value="1"/>
</dbReference>
<dbReference type="Pfam" id="PF01595">
    <property type="entry name" value="CNNM"/>
    <property type="match status" value="1"/>
</dbReference>
<reference evidence="13 14" key="1">
    <citation type="submission" date="2023-06" db="EMBL/GenBank/DDBJ databases">
        <title>Cellulomonas sp. MW9 Whole genome sequence.</title>
        <authorList>
            <person name="Park S."/>
        </authorList>
    </citation>
    <scope>NUCLEOTIDE SEQUENCE [LARGE SCALE GENOMIC DNA]</scope>
    <source>
        <strain evidence="13 14">MW9</strain>
    </source>
</reference>
<dbReference type="Pfam" id="PF03471">
    <property type="entry name" value="CorC_HlyC"/>
    <property type="match status" value="1"/>
</dbReference>
<evidence type="ECO:0000256" key="7">
    <source>
        <dbReference type="ARBA" id="ARBA00023122"/>
    </source>
</evidence>
<dbReference type="InterPro" id="IPR044751">
    <property type="entry name" value="Ion_transp-like_CBS"/>
</dbReference>
<keyword evidence="3" id="KW-1003">Cell membrane</keyword>
<keyword evidence="14" id="KW-1185">Reference proteome</keyword>
<evidence type="ECO:0000313" key="14">
    <source>
        <dbReference type="Proteomes" id="UP001321453"/>
    </source>
</evidence>
<evidence type="ECO:0000259" key="12">
    <source>
        <dbReference type="PROSITE" id="PS51371"/>
    </source>
</evidence>
<feature type="domain" description="CBS" evidence="12">
    <location>
        <begin position="198"/>
        <end position="260"/>
    </location>
</feature>
<feature type="transmembrane region" description="Helical" evidence="11">
    <location>
        <begin position="62"/>
        <end position="84"/>
    </location>
</feature>
<evidence type="ECO:0000256" key="1">
    <source>
        <dbReference type="ARBA" id="ARBA00004651"/>
    </source>
</evidence>
<keyword evidence="5" id="KW-0677">Repeat</keyword>
<dbReference type="Gene3D" id="3.10.580.10">
    <property type="entry name" value="CBS-domain"/>
    <property type="match status" value="1"/>
</dbReference>
<organism evidence="13 14">
    <name type="scientific">Cellulomonas edaphi</name>
    <dbReference type="NCBI Taxonomy" id="3053468"/>
    <lineage>
        <taxon>Bacteria</taxon>
        <taxon>Bacillati</taxon>
        <taxon>Actinomycetota</taxon>
        <taxon>Actinomycetes</taxon>
        <taxon>Micrococcales</taxon>
        <taxon>Cellulomonadaceae</taxon>
        <taxon>Cellulomonas</taxon>
    </lineage>
</organism>
<evidence type="ECO:0000313" key="13">
    <source>
        <dbReference type="EMBL" id="MDM7831547.1"/>
    </source>
</evidence>
<dbReference type="InterPro" id="IPR016169">
    <property type="entry name" value="FAD-bd_PCMH_sub2"/>
</dbReference>
<comment type="caution">
    <text evidence="13">The sequence shown here is derived from an EMBL/GenBank/DDBJ whole genome shotgun (WGS) entry which is preliminary data.</text>
</comment>
<dbReference type="EMBL" id="JAUCGR010000002">
    <property type="protein sequence ID" value="MDM7831547.1"/>
    <property type="molecule type" value="Genomic_DNA"/>
</dbReference>
<dbReference type="InterPro" id="IPR036318">
    <property type="entry name" value="FAD-bd_PCMH-like_sf"/>
</dbReference>
<evidence type="ECO:0000256" key="2">
    <source>
        <dbReference type="ARBA" id="ARBA00006337"/>
    </source>
</evidence>
<dbReference type="InterPro" id="IPR046342">
    <property type="entry name" value="CBS_dom_sf"/>
</dbReference>
<evidence type="ECO:0000256" key="6">
    <source>
        <dbReference type="ARBA" id="ARBA00022989"/>
    </source>
</evidence>
<comment type="subcellular location">
    <subcellularLocation>
        <location evidence="1">Cell membrane</location>
        <topology evidence="1">Multi-pass membrane protein</topology>
    </subcellularLocation>
</comment>
<feature type="region of interest" description="Disordered" evidence="10">
    <location>
        <begin position="416"/>
        <end position="440"/>
    </location>
</feature>
<dbReference type="PANTHER" id="PTHR22777">
    <property type="entry name" value="HEMOLYSIN-RELATED"/>
    <property type="match status" value="1"/>
</dbReference>
<dbReference type="RefSeq" id="WP_289446902.1">
    <property type="nucleotide sequence ID" value="NZ_JAUCGR010000002.1"/>
</dbReference>
<evidence type="ECO:0000256" key="3">
    <source>
        <dbReference type="ARBA" id="ARBA00022475"/>
    </source>
</evidence>
<dbReference type="Gene3D" id="3.30.465.10">
    <property type="match status" value="1"/>
</dbReference>
<protein>
    <submittedName>
        <fullName evidence="13">Hemolysin family protein</fullName>
    </submittedName>
</protein>
<keyword evidence="4 11" id="KW-0812">Transmembrane</keyword>
<gene>
    <name evidence="13" type="ORF">QRT05_09405</name>
</gene>
<feature type="compositionally biased region" description="Basic and acidic residues" evidence="10">
    <location>
        <begin position="416"/>
        <end position="434"/>
    </location>
</feature>
<evidence type="ECO:0000256" key="11">
    <source>
        <dbReference type="SAM" id="Phobius"/>
    </source>
</evidence>
<dbReference type="InterPro" id="IPR000644">
    <property type="entry name" value="CBS_dom"/>
</dbReference>
<evidence type="ECO:0000256" key="4">
    <source>
        <dbReference type="ARBA" id="ARBA00022692"/>
    </source>
</evidence>
<dbReference type="SMART" id="SM01091">
    <property type="entry name" value="CorC_HlyC"/>
    <property type="match status" value="1"/>
</dbReference>